<evidence type="ECO:0000259" key="10">
    <source>
        <dbReference type="PROSITE" id="PS52004"/>
    </source>
</evidence>
<dbReference type="eggNOG" id="COG0604">
    <property type="taxonomic scope" value="Bacteria"/>
</dbReference>
<feature type="active site" description="Proton acceptor; for dehydratase activity" evidence="7">
    <location>
        <position position="916"/>
    </location>
</feature>
<dbReference type="CDD" id="cd08956">
    <property type="entry name" value="KR_3_FAS_SDR_x"/>
    <property type="match status" value="1"/>
</dbReference>
<dbReference type="InterPro" id="IPR049900">
    <property type="entry name" value="PKS_mFAS_DH"/>
</dbReference>
<dbReference type="InterPro" id="IPR020807">
    <property type="entry name" value="PKS_DH"/>
</dbReference>
<dbReference type="InterPro" id="IPR042104">
    <property type="entry name" value="PKS_dehydratase_sf"/>
</dbReference>
<dbReference type="InterPro" id="IPR050091">
    <property type="entry name" value="PKS_NRPS_Biosynth_Enz"/>
</dbReference>
<keyword evidence="3 12" id="KW-0808">Transferase</keyword>
<dbReference type="Gene3D" id="3.40.50.720">
    <property type="entry name" value="NAD(P)-binding Rossmann-like Domain"/>
    <property type="match status" value="1"/>
</dbReference>
<dbReference type="Gene3D" id="3.40.366.10">
    <property type="entry name" value="Malonyl-Coenzyme A Acyl Carrier Protein, domain 2"/>
    <property type="match status" value="1"/>
</dbReference>
<dbReference type="Gene3D" id="3.40.50.11460">
    <property type="match status" value="1"/>
</dbReference>
<dbReference type="SMART" id="SM00826">
    <property type="entry name" value="PKS_DH"/>
    <property type="match status" value="1"/>
</dbReference>
<proteinExistence type="predicted"/>
<dbReference type="FunFam" id="3.40.50.720:FF:000209">
    <property type="entry name" value="Polyketide synthase Pks12"/>
    <property type="match status" value="1"/>
</dbReference>
<dbReference type="InterPro" id="IPR014030">
    <property type="entry name" value="Ketoacyl_synth_N"/>
</dbReference>
<dbReference type="Pfam" id="PF02801">
    <property type="entry name" value="Ketoacyl-synt_C"/>
    <property type="match status" value="1"/>
</dbReference>
<dbReference type="InterPro" id="IPR049552">
    <property type="entry name" value="PKS_DH_N"/>
</dbReference>
<dbReference type="EMBL" id="CP001738">
    <property type="protein sequence ID" value="ACY98326.1"/>
    <property type="molecule type" value="Genomic_DNA"/>
</dbReference>
<dbReference type="InterPro" id="IPR036736">
    <property type="entry name" value="ACP-like_sf"/>
</dbReference>
<dbReference type="PROSITE" id="PS00606">
    <property type="entry name" value="KS3_1"/>
    <property type="match status" value="1"/>
</dbReference>
<organism evidence="12 13">
    <name type="scientific">Thermomonospora curvata (strain ATCC 19995 / DSM 43183 / JCM 3096 / KCTC 9072 / NBRC 15933 / NCIMB 10081 / Henssen B9)</name>
    <dbReference type="NCBI Taxonomy" id="471852"/>
    <lineage>
        <taxon>Bacteria</taxon>
        <taxon>Bacillati</taxon>
        <taxon>Actinomycetota</taxon>
        <taxon>Actinomycetes</taxon>
        <taxon>Streptosporangiales</taxon>
        <taxon>Thermomonosporaceae</taxon>
        <taxon>Thermomonospora</taxon>
    </lineage>
</organism>
<evidence type="ECO:0000256" key="1">
    <source>
        <dbReference type="ARBA" id="ARBA00022450"/>
    </source>
</evidence>
<dbReference type="Gene3D" id="3.10.129.110">
    <property type="entry name" value="Polyketide synthase dehydratase"/>
    <property type="match status" value="1"/>
</dbReference>
<dbReference type="SMART" id="SM00823">
    <property type="entry name" value="PKS_PP"/>
    <property type="match status" value="1"/>
</dbReference>
<dbReference type="Pfam" id="PF21089">
    <property type="entry name" value="PKS_DH_N"/>
    <property type="match status" value="1"/>
</dbReference>
<keyword evidence="13" id="KW-1185">Reference proteome</keyword>
<dbReference type="Pfam" id="PF00107">
    <property type="entry name" value="ADH_zinc_N"/>
    <property type="match status" value="1"/>
</dbReference>
<feature type="compositionally biased region" description="Low complexity" evidence="8">
    <location>
        <begin position="1919"/>
        <end position="1928"/>
    </location>
</feature>
<dbReference type="SUPFAM" id="SSF50129">
    <property type="entry name" value="GroES-like"/>
    <property type="match status" value="1"/>
</dbReference>
<dbReference type="InterPro" id="IPR032821">
    <property type="entry name" value="PKS_assoc"/>
</dbReference>
<accession>D1A6S2</accession>
<dbReference type="Pfam" id="PF22953">
    <property type="entry name" value="SpnB_Rossmann"/>
    <property type="match status" value="1"/>
</dbReference>
<dbReference type="Pfam" id="PF00109">
    <property type="entry name" value="ketoacyl-synt"/>
    <property type="match status" value="1"/>
</dbReference>
<sequence>MSMGCRYPGGVRSPEDLWRLVAEGVDATSGFPDNRGWRPEDLAGGRAGTDRGGFLHDADQFDAKFFGISPREAEGMDPQQRVLLEVAWETFERAGMDRDGLAGSNTGVFVGAMAQEYGPRLHEDNQGAGGYRITGSTPSVASGRIAYYFGLRGPAITVDTACSSSLVAVHLAVQALRQGECDLALAGGVAVMATPGMFVDFHRQGGLSPDGRCRAFSDDANGTAWSEGAGLLLLERLPDALARGHRIHALIRGSATNSDGASNGLTAPSGPAQEEVIRRALRSCGLAPHDVDAVEAHGTGTELGDPIEARALAAVYGKDRDAEHPLWLGSLKSNLGHSQAAAGVGGVIKMVQAMKAGTLPATLHVSRPTRHVDWERSGLALLTEARPWPRRDGRPRRAGVSSFGISGTNTHLVLEEAPPVPEQDDEPAAAGPLVWSLSAPTPESLRTQARALAGFLESRPQAAPEDVARTLRAKTRFPHRGVVIADTRDDLTAGLATLASGGPASPPTGRYQSPTVLRGEARPDEAGPVFVFPGQGSQWREMGLALLEESRVFRESMLACERELAGLCGWRLTEELRGDSFDRVDVVQPALFAVMVSLARLWESVGVRPAAVVGHSQGEIAAAHVAGALSLADACRVVALRSRALRSLAGTGGMVSVPLGVEATQRLLNTVDGVSVAAINAPTATVVAGSTDGLEDLLAVCERQGVEARRIEVDYASHTHAMKALKDTLLEELAGVSPRPPQVPLHSTLTGTVIDDASMDAAYWYDNLRSTVRFDPVIRQLIDRGHRVFIEVSPHPVLTYGVQEICEEMGVRGTVVGTLRRDGGGLGQFLMSAAAPAGAAGPVDLTAVQPPGRQIDLPTFQFDRSRYWVTAPSGGTGGASGTAGGAFVTGRTDLPSGQTVLTARIDPQIHRWLPDHAVRDTALVPATVFLSLLTEAGERIGRPVVAELALSAPLPLPDQGTAELRIVCKAADAAGRVPLTVHSRRPDGGWIEHATAVLAARGGEQGQGIEQWPPADASRVDLTDAYRRLSGRGYRYGPAFTGLRAMWLRGNEIFSEVTLPDEVGGPGDFATAHPALLDAALHAAVLQSGTRLVVPFAWRDVALAPTRARTLRVRAVTEAGRLSLSCCDEEGRVVGSVGELELRPPADPDEEGTTLELAWEPMPQEEEGPSAEWATLASPGLGARRDYPDLESLPDPAPAVVAAALAADGHDLPESAEELAVAATDLLQGWLADRRSADTRLALVTRGALSITDREPVPGLASSVVTGLVRSAQSEHPGTFALVDIDDDPASLQALPRALSCDEPEVAIRAGRLYRPRLRPLHDDGLRPPEGERFWRLDVTSKGTLENLALIPHPEAAAPLGPRQVRIEVRAAGLNFRDVTVGLGLVPTEKTMGSEGAGVVTEVGSEVTGFAVGDRVFGMFERSLGPVAVADERMIRHLPEGWSYAQAASVPIVFITAYQCLVDVAGIRPGESVLIHTATGGVGLAAIQLARHLGAEVFATAGPGKHAMLREWGLPDDHIASSRSLDFAERFRAVTGGRGVDVVLNSLSGKAIDASLGLLAEGGRFAEMGKTDLRDVARTEAEYPGITYRTYNILGQHPDRIGEVLAELVALFEAGVLTHLPLRTWDVRQGKTPLRMLSRAKHRGKLVLTMPRSFDPDRPVLITGGTGGLGAVLARHLAAAHGARRLVLVSRRGPAAEGAAELRAELAGLGAEVSVIACDVTDENALAKVIAEHEPGSVFHTAGMLGDGLISQLTPARLRAVLRPKVTGAWNLHRLTEHLDLSAFVLFSSAIGVLGGPGQANYAAANAFLDALAQYRRARGLEATSLAWGLWREATGMTGHLSQTDTAALSRIGLAPMETRHGLRLLDQSLGSARSLLVPLRPADTGLLNPGSRAAALLNGLREDASARRPAPAAPPAVRPAADAPADPASRRPTAEDLLQLVRTHAAEVLGYGDPSTVGPQDSFKSLGFDSLLSVDLRNRLNAATGLRLPAGAVLDHPTPQKLVEFMITRLDGHDAAVLR</sequence>
<dbReference type="InterPro" id="IPR020843">
    <property type="entry name" value="ER"/>
</dbReference>
<dbReference type="SMART" id="SM00829">
    <property type="entry name" value="PKS_ER"/>
    <property type="match status" value="1"/>
</dbReference>
<dbReference type="PROSITE" id="PS52004">
    <property type="entry name" value="KS3_2"/>
    <property type="match status" value="1"/>
</dbReference>
<dbReference type="Pfam" id="PF00698">
    <property type="entry name" value="Acyl_transf_1"/>
    <property type="match status" value="1"/>
</dbReference>
<keyword evidence="4" id="KW-0521">NADP</keyword>
<dbReference type="SMART" id="SM00822">
    <property type="entry name" value="PKS_KR"/>
    <property type="match status" value="1"/>
</dbReference>
<dbReference type="SMART" id="SM00827">
    <property type="entry name" value="PKS_AT"/>
    <property type="match status" value="1"/>
</dbReference>
<dbReference type="InterPro" id="IPR036291">
    <property type="entry name" value="NAD(P)-bd_dom_sf"/>
</dbReference>
<dbReference type="CDD" id="cd05195">
    <property type="entry name" value="enoyl_red"/>
    <property type="match status" value="1"/>
</dbReference>
<keyword evidence="2" id="KW-0597">Phosphoprotein</keyword>
<evidence type="ECO:0000313" key="13">
    <source>
        <dbReference type="Proteomes" id="UP000001918"/>
    </source>
</evidence>
<dbReference type="Gene3D" id="3.90.180.10">
    <property type="entry name" value="Medium-chain alcohol dehydrogenases, catalytic domain"/>
    <property type="match status" value="1"/>
</dbReference>
<dbReference type="InterPro" id="IPR014043">
    <property type="entry name" value="Acyl_transferase_dom"/>
</dbReference>
<reference evidence="12 13" key="1">
    <citation type="journal article" date="2011" name="Stand. Genomic Sci.">
        <title>Complete genome sequence of Thermomonospora curvata type strain (B9).</title>
        <authorList>
            <person name="Chertkov O."/>
            <person name="Sikorski J."/>
            <person name="Nolan M."/>
            <person name="Lapidus A."/>
            <person name="Lucas S."/>
            <person name="Del Rio T.G."/>
            <person name="Tice H."/>
            <person name="Cheng J.F."/>
            <person name="Goodwin L."/>
            <person name="Pitluck S."/>
            <person name="Liolios K."/>
            <person name="Ivanova N."/>
            <person name="Mavromatis K."/>
            <person name="Mikhailova N."/>
            <person name="Ovchinnikova G."/>
            <person name="Pati A."/>
            <person name="Chen A."/>
            <person name="Palaniappan K."/>
            <person name="Djao O.D."/>
            <person name="Land M."/>
            <person name="Hauser L."/>
            <person name="Chang Y.J."/>
            <person name="Jeffries C.D."/>
            <person name="Brettin T."/>
            <person name="Han C."/>
            <person name="Detter J.C."/>
            <person name="Rohde M."/>
            <person name="Goker M."/>
            <person name="Woyke T."/>
            <person name="Bristow J."/>
            <person name="Eisen J.A."/>
            <person name="Markowitz V."/>
            <person name="Hugenholtz P."/>
            <person name="Klenk H.P."/>
            <person name="Kyrpides N.C."/>
        </authorList>
    </citation>
    <scope>NUCLEOTIDE SEQUENCE [LARGE SCALE GENOMIC DNA]</scope>
    <source>
        <strain evidence="13">ATCC 19995 / DSM 43183 / JCM 3096 / KCTC 9072 / NBRC 15933 / NCIMB 10081 / Henssen B9</strain>
    </source>
</reference>
<evidence type="ECO:0000256" key="5">
    <source>
        <dbReference type="ARBA" id="ARBA00023268"/>
    </source>
</evidence>
<dbReference type="SUPFAM" id="SSF52151">
    <property type="entry name" value="FabD/lysophospholipase-like"/>
    <property type="match status" value="1"/>
</dbReference>
<keyword evidence="5" id="KW-0511">Multifunctional enzyme</keyword>
<evidence type="ECO:0000256" key="8">
    <source>
        <dbReference type="SAM" id="MobiDB-lite"/>
    </source>
</evidence>
<dbReference type="Pfam" id="PF16197">
    <property type="entry name" value="KAsynt_C_assoc"/>
    <property type="match status" value="1"/>
</dbReference>
<dbReference type="FunFam" id="3.40.47.10:FF:000019">
    <property type="entry name" value="Polyketide synthase type I"/>
    <property type="match status" value="1"/>
</dbReference>
<dbReference type="eggNOG" id="COG0300">
    <property type="taxonomic scope" value="Bacteria"/>
</dbReference>
<dbReference type="InterPro" id="IPR055123">
    <property type="entry name" value="SpnB-like_Rossmann"/>
</dbReference>
<dbReference type="KEGG" id="tcu:Tcur_2781"/>
<dbReference type="PROSITE" id="PS00012">
    <property type="entry name" value="PHOSPHOPANTETHEINE"/>
    <property type="match status" value="1"/>
</dbReference>
<feature type="domain" description="Carrier" evidence="9">
    <location>
        <begin position="1936"/>
        <end position="2011"/>
    </location>
</feature>
<feature type="region of interest" description="C-terminal hotdog fold" evidence="7">
    <location>
        <begin position="1017"/>
        <end position="1151"/>
    </location>
</feature>
<keyword evidence="1" id="KW-0596">Phosphopantetheine</keyword>
<dbReference type="InterPro" id="IPR057326">
    <property type="entry name" value="KR_dom"/>
</dbReference>
<dbReference type="SMART" id="SM01294">
    <property type="entry name" value="PKS_PP_betabranch"/>
    <property type="match status" value="1"/>
</dbReference>
<dbReference type="InterPro" id="IPR013154">
    <property type="entry name" value="ADH-like_N"/>
</dbReference>
<dbReference type="Pfam" id="PF08240">
    <property type="entry name" value="ADH_N"/>
    <property type="match status" value="1"/>
</dbReference>
<dbReference type="PANTHER" id="PTHR43775:SF51">
    <property type="entry name" value="INACTIVE PHENOLPHTHIOCEROL SYNTHESIS POLYKETIDE SYNTHASE TYPE I PKS1-RELATED"/>
    <property type="match status" value="1"/>
</dbReference>
<dbReference type="GO" id="GO:0016491">
    <property type="term" value="F:oxidoreductase activity"/>
    <property type="evidence" value="ECO:0007669"/>
    <property type="project" value="InterPro"/>
</dbReference>
<dbReference type="InterPro" id="IPR013968">
    <property type="entry name" value="PKS_KR"/>
</dbReference>
<dbReference type="Pfam" id="PF08659">
    <property type="entry name" value="KR"/>
    <property type="match status" value="1"/>
</dbReference>
<dbReference type="InterPro" id="IPR016035">
    <property type="entry name" value="Acyl_Trfase/lysoPLipase"/>
</dbReference>
<gene>
    <name evidence="12" type="ordered locus">Tcur_2781</name>
</gene>
<evidence type="ECO:0000256" key="7">
    <source>
        <dbReference type="PROSITE-ProRule" id="PRU01363"/>
    </source>
</evidence>
<feature type="domain" description="PKS/mFAS DH" evidence="11">
    <location>
        <begin position="881"/>
        <end position="1151"/>
    </location>
</feature>
<dbReference type="Gene3D" id="3.30.70.3290">
    <property type="match status" value="1"/>
</dbReference>
<feature type="domain" description="Ketosynthase family 3 (KS3)" evidence="10">
    <location>
        <begin position="1"/>
        <end position="416"/>
    </location>
</feature>
<dbReference type="InterPro" id="IPR001227">
    <property type="entry name" value="Ac_transferase_dom_sf"/>
</dbReference>
<dbReference type="Gene3D" id="3.40.47.10">
    <property type="match status" value="1"/>
</dbReference>
<keyword evidence="6" id="KW-0012">Acyltransferase</keyword>
<protein>
    <submittedName>
        <fullName evidence="12">Acyl transferase</fullName>
    </submittedName>
</protein>
<dbReference type="InterPro" id="IPR016036">
    <property type="entry name" value="Malonyl_transacylase_ACP-bd"/>
</dbReference>
<dbReference type="eggNOG" id="COG3321">
    <property type="taxonomic scope" value="Bacteria"/>
</dbReference>
<evidence type="ECO:0000313" key="12">
    <source>
        <dbReference type="EMBL" id="ACY98326.1"/>
    </source>
</evidence>
<dbReference type="InterPro" id="IPR049551">
    <property type="entry name" value="PKS_DH_C"/>
</dbReference>
<dbReference type="InterPro" id="IPR020806">
    <property type="entry name" value="PKS_PP-bd"/>
</dbReference>
<dbReference type="InterPro" id="IPR013149">
    <property type="entry name" value="ADH-like_C"/>
</dbReference>
<dbReference type="CDD" id="cd00833">
    <property type="entry name" value="PKS"/>
    <property type="match status" value="1"/>
</dbReference>
<dbReference type="InterPro" id="IPR016039">
    <property type="entry name" value="Thiolase-like"/>
</dbReference>
<dbReference type="Pfam" id="PF14765">
    <property type="entry name" value="PS-DH"/>
    <property type="match status" value="1"/>
</dbReference>
<dbReference type="InterPro" id="IPR011032">
    <property type="entry name" value="GroES-like_sf"/>
</dbReference>
<dbReference type="SUPFAM" id="SSF53901">
    <property type="entry name" value="Thiolase-like"/>
    <property type="match status" value="1"/>
</dbReference>
<dbReference type="SMART" id="SM00825">
    <property type="entry name" value="PKS_KS"/>
    <property type="match status" value="1"/>
</dbReference>
<dbReference type="Proteomes" id="UP000001918">
    <property type="component" value="Chromosome"/>
</dbReference>
<evidence type="ECO:0000256" key="2">
    <source>
        <dbReference type="ARBA" id="ARBA00022553"/>
    </source>
</evidence>
<feature type="region of interest" description="N-terminal hotdog fold" evidence="7">
    <location>
        <begin position="881"/>
        <end position="1005"/>
    </location>
</feature>
<dbReference type="SUPFAM" id="SSF55048">
    <property type="entry name" value="Probable ACP-binding domain of malonyl-CoA ACP transacylase"/>
    <property type="match status" value="1"/>
</dbReference>
<dbReference type="InterPro" id="IPR014031">
    <property type="entry name" value="Ketoacyl_synth_C"/>
</dbReference>
<evidence type="ECO:0000259" key="9">
    <source>
        <dbReference type="PROSITE" id="PS50075"/>
    </source>
</evidence>
<dbReference type="SUPFAM" id="SSF51735">
    <property type="entry name" value="NAD(P)-binding Rossmann-fold domains"/>
    <property type="match status" value="3"/>
</dbReference>
<dbReference type="SUPFAM" id="SSF47336">
    <property type="entry name" value="ACP-like"/>
    <property type="match status" value="1"/>
</dbReference>
<feature type="region of interest" description="Disordered" evidence="8">
    <location>
        <begin position="1905"/>
        <end position="1932"/>
    </location>
</feature>
<evidence type="ECO:0000256" key="3">
    <source>
        <dbReference type="ARBA" id="ARBA00022679"/>
    </source>
</evidence>
<dbReference type="Gene3D" id="1.10.1200.10">
    <property type="entry name" value="ACP-like"/>
    <property type="match status" value="1"/>
</dbReference>
<dbReference type="InterPro" id="IPR018201">
    <property type="entry name" value="Ketoacyl_synth_AS"/>
</dbReference>
<dbReference type="Pfam" id="PF00550">
    <property type="entry name" value="PP-binding"/>
    <property type="match status" value="1"/>
</dbReference>
<dbReference type="FunFam" id="3.40.366.10:FF:000002">
    <property type="entry name" value="Probable polyketide synthase 2"/>
    <property type="match status" value="1"/>
</dbReference>
<dbReference type="PROSITE" id="PS50075">
    <property type="entry name" value="CARRIER"/>
    <property type="match status" value="1"/>
</dbReference>
<dbReference type="STRING" id="471852.Tcur_2781"/>
<dbReference type="PANTHER" id="PTHR43775">
    <property type="entry name" value="FATTY ACID SYNTHASE"/>
    <property type="match status" value="1"/>
</dbReference>
<feature type="active site" description="Proton donor; for dehydratase activity" evidence="7">
    <location>
        <position position="1078"/>
    </location>
</feature>
<dbReference type="PROSITE" id="PS52019">
    <property type="entry name" value="PKS_MFAS_DH"/>
    <property type="match status" value="1"/>
</dbReference>
<dbReference type="InterPro" id="IPR009081">
    <property type="entry name" value="PP-bd_ACP"/>
</dbReference>
<evidence type="ECO:0000256" key="4">
    <source>
        <dbReference type="ARBA" id="ARBA00022857"/>
    </source>
</evidence>
<dbReference type="InterPro" id="IPR006162">
    <property type="entry name" value="Ppantetheine_attach_site"/>
</dbReference>
<name>D1A6S2_THECD</name>
<dbReference type="GO" id="GO:0004315">
    <property type="term" value="F:3-oxoacyl-[acyl-carrier-protein] synthase activity"/>
    <property type="evidence" value="ECO:0007669"/>
    <property type="project" value="InterPro"/>
</dbReference>
<dbReference type="InterPro" id="IPR020841">
    <property type="entry name" value="PKS_Beta-ketoAc_synthase_dom"/>
</dbReference>
<dbReference type="GO" id="GO:0004312">
    <property type="term" value="F:fatty acid synthase activity"/>
    <property type="evidence" value="ECO:0007669"/>
    <property type="project" value="TreeGrafter"/>
</dbReference>
<dbReference type="HOGENOM" id="CLU_000022_31_5_11"/>
<dbReference type="GO" id="GO:0006633">
    <property type="term" value="P:fatty acid biosynthetic process"/>
    <property type="evidence" value="ECO:0007669"/>
    <property type="project" value="InterPro"/>
</dbReference>
<evidence type="ECO:0000259" key="11">
    <source>
        <dbReference type="PROSITE" id="PS52019"/>
    </source>
</evidence>
<evidence type="ECO:0000256" key="6">
    <source>
        <dbReference type="ARBA" id="ARBA00023315"/>
    </source>
</evidence>
<dbReference type="GO" id="GO:0031177">
    <property type="term" value="F:phosphopantetheine binding"/>
    <property type="evidence" value="ECO:0007669"/>
    <property type="project" value="InterPro"/>
</dbReference>